<dbReference type="GO" id="GO:0002309">
    <property type="term" value="P:T cell proliferation involved in immune response"/>
    <property type="evidence" value="ECO:0000266"/>
    <property type="project" value="RGD"/>
</dbReference>
<dbReference type="HOGENOM" id="CLU_134507_0_0_1"/>
<reference evidence="4" key="2">
    <citation type="submission" date="2025-08" db="UniProtKB">
        <authorList>
            <consortium name="Ensembl"/>
        </authorList>
    </citation>
    <scope>IDENTIFICATION</scope>
    <source>
        <strain evidence="4">Brown Norway</strain>
    </source>
</reference>
<reference evidence="4" key="1">
    <citation type="submission" date="2024-01" db="EMBL/GenBank/DDBJ databases">
        <title>GRCr8: a new rat reference genome assembly contstructed from accurate long reads and long range scaffolding.</title>
        <authorList>
            <person name="Doris P.A."/>
            <person name="Kalbfleisch T."/>
            <person name="Li K."/>
            <person name="Howe K."/>
            <person name="Wood J."/>
        </authorList>
    </citation>
    <scope>NUCLEOTIDE SEQUENCE [LARGE SCALE GENOMIC DNA]</scope>
    <source>
        <strain evidence="4">Brown Norway</strain>
    </source>
</reference>
<dbReference type="GO" id="GO:0045785">
    <property type="term" value="P:positive regulation of cell adhesion"/>
    <property type="evidence" value="ECO:0000266"/>
    <property type="project" value="RGD"/>
</dbReference>
<keyword evidence="5" id="KW-1185">Reference proteome</keyword>
<accession>D4A3I1</accession>
<dbReference type="GO" id="GO:2000329">
    <property type="term" value="P:negative regulation of T-helper 17 cell lineage commitment"/>
    <property type="evidence" value="ECO:0000266"/>
    <property type="project" value="RGD"/>
</dbReference>
<evidence type="ECO:0000313" key="6">
    <source>
        <dbReference type="RGD" id="1305066"/>
    </source>
</evidence>
<dbReference type="GO" id="GO:0009986">
    <property type="term" value="C:cell surface"/>
    <property type="evidence" value="ECO:0000266"/>
    <property type="project" value="RGD"/>
</dbReference>
<dbReference type="GO" id="GO:0060255">
    <property type="term" value="P:regulation of macromolecule metabolic process"/>
    <property type="evidence" value="ECO:0007669"/>
    <property type="project" value="UniProtKB-ARBA"/>
</dbReference>
<dbReference type="GO" id="GO:0002687">
    <property type="term" value="P:positive regulation of leukocyte migration"/>
    <property type="evidence" value="ECO:0000266"/>
    <property type="project" value="RGD"/>
</dbReference>
<dbReference type="PANTHER" id="PTHR15267:SF1">
    <property type="entry name" value="TUMOR NECROSIS FACTOR LIGAND SUPERFAMILY MEMBER 18"/>
    <property type="match status" value="1"/>
</dbReference>
<dbReference type="GO" id="GO:0005886">
    <property type="term" value="C:plasma membrane"/>
    <property type="evidence" value="ECO:0007669"/>
    <property type="project" value="UniProtKB-SubCell"/>
</dbReference>
<dbReference type="GO" id="GO:0033209">
    <property type="term" value="P:tumor necrosis factor-mediated signaling pathway"/>
    <property type="evidence" value="ECO:0000266"/>
    <property type="project" value="RGD"/>
</dbReference>
<dbReference type="Proteomes" id="UP000002494">
    <property type="component" value="Chromosome 13"/>
</dbReference>
<dbReference type="GO" id="GO:0050729">
    <property type="term" value="P:positive regulation of inflammatory response"/>
    <property type="evidence" value="ECO:0000266"/>
    <property type="project" value="RGD"/>
</dbReference>
<dbReference type="AlphaFoldDB" id="D4A3I1"/>
<dbReference type="Reactome" id="R-RNO-5669034">
    <property type="pathway name" value="TNFs bind their physiological receptors"/>
</dbReference>
<dbReference type="eggNOG" id="ENOG502SWIC">
    <property type="taxonomic scope" value="Eukaryota"/>
</dbReference>
<dbReference type="Bgee" id="ENSRNOG00000026607">
    <property type="expression patterns" value="Expressed in ovary and 6 other cell types or tissues"/>
</dbReference>
<dbReference type="InterPro" id="IPR006052">
    <property type="entry name" value="TNF_dom"/>
</dbReference>
<dbReference type="PROSITE" id="PS50049">
    <property type="entry name" value="THD_2"/>
    <property type="match status" value="1"/>
</dbReference>
<dbReference type="InterPro" id="IPR042380">
    <property type="entry name" value="TNFSF18"/>
</dbReference>
<dbReference type="AGR" id="RGD:1305066"/>
<dbReference type="FunCoup" id="D4A3I1">
    <property type="interactions" value="9"/>
</dbReference>
<dbReference type="UCSC" id="RGD:1305066">
    <property type="organism name" value="rat"/>
</dbReference>
<keyword evidence="2" id="KW-0812">Transmembrane</keyword>
<evidence type="ECO:0000313" key="4">
    <source>
        <dbReference type="Ensembl" id="ENSRNOP00000035225.5"/>
    </source>
</evidence>
<dbReference type="GO" id="GO:0042802">
    <property type="term" value="F:identical protein binding"/>
    <property type="evidence" value="ECO:0000266"/>
    <property type="project" value="RGD"/>
</dbReference>
<evidence type="ECO:0000259" key="3">
    <source>
        <dbReference type="PROSITE" id="PS50049"/>
    </source>
</evidence>
<dbReference type="GO" id="GO:2000508">
    <property type="term" value="P:regulation of dendritic cell chemotaxis"/>
    <property type="evidence" value="ECO:0000266"/>
    <property type="project" value="RGD"/>
</dbReference>
<feature type="transmembrane region" description="Helical" evidence="2">
    <location>
        <begin position="47"/>
        <end position="68"/>
    </location>
</feature>
<dbReference type="PANTHER" id="PTHR15267">
    <property type="entry name" value="TUMOR NECROSIS FACTOR LIGAND SUPERFAMILY MEMBER 18"/>
    <property type="match status" value="1"/>
</dbReference>
<dbReference type="GO" id="GO:0010759">
    <property type="term" value="P:positive regulation of macrophage chemotaxis"/>
    <property type="evidence" value="ECO:0000266"/>
    <property type="project" value="RGD"/>
</dbReference>
<dbReference type="InterPro" id="IPR008983">
    <property type="entry name" value="Tumour_necrosis_fac-like_dom"/>
</dbReference>
<dbReference type="STRING" id="10116.ENSRNOP00000035225"/>
<evidence type="ECO:0000313" key="5">
    <source>
        <dbReference type="Proteomes" id="UP000002494"/>
    </source>
</evidence>
<gene>
    <name evidence="4 6" type="primary">Tnfsf18</name>
</gene>
<name>D4A3I1_RAT</name>
<dbReference type="RGD" id="1305066">
    <property type="gene designation" value="Tnfsf18"/>
</dbReference>
<dbReference type="GO" id="GO:0002250">
    <property type="term" value="P:adaptive immune response"/>
    <property type="evidence" value="ECO:0007669"/>
    <property type="project" value="UniProtKB-KW"/>
</dbReference>
<keyword evidence="2" id="KW-0472">Membrane</keyword>
<dbReference type="Gene3D" id="2.60.120.40">
    <property type="match status" value="1"/>
</dbReference>
<dbReference type="PaxDb" id="10116-ENSRNOP00000035225"/>
<keyword evidence="2" id="KW-1133">Transmembrane helix</keyword>
<reference evidence="4" key="3">
    <citation type="submission" date="2025-09" db="UniProtKB">
        <authorList>
            <consortium name="Ensembl"/>
        </authorList>
    </citation>
    <scope>IDENTIFICATION</scope>
    <source>
        <strain evidence="4">Brown Norway</strain>
    </source>
</reference>
<dbReference type="GO" id="GO:0042129">
    <property type="term" value="P:regulation of T cell proliferation"/>
    <property type="evidence" value="ECO:0000266"/>
    <property type="project" value="RGD"/>
</dbReference>
<dbReference type="GeneTree" id="ENSGT00390000002560"/>
<dbReference type="GO" id="GO:0080090">
    <property type="term" value="P:regulation of primary metabolic process"/>
    <property type="evidence" value="ECO:0007669"/>
    <property type="project" value="UniProtKB-ARBA"/>
</dbReference>
<dbReference type="InParanoid" id="D4A3I1"/>
<proteinExistence type="inferred from homology"/>
<dbReference type="GO" id="GO:0005615">
    <property type="term" value="C:extracellular space"/>
    <property type="evidence" value="ECO:0007669"/>
    <property type="project" value="UniProtKB-KW"/>
</dbReference>
<comment type="similarity">
    <text evidence="1">Belongs to the tumor necrosis factor family.</text>
</comment>
<dbReference type="Ensembl" id="ENSRNOT00000039221.7">
    <property type="protein sequence ID" value="ENSRNOP00000035225.5"/>
    <property type="gene ID" value="ENSRNOG00000026607.7"/>
</dbReference>
<organism evidence="4 5">
    <name type="scientific">Rattus norvegicus</name>
    <name type="common">Rat</name>
    <dbReference type="NCBI Taxonomy" id="10116"/>
    <lineage>
        <taxon>Eukaryota</taxon>
        <taxon>Metazoa</taxon>
        <taxon>Chordata</taxon>
        <taxon>Craniata</taxon>
        <taxon>Vertebrata</taxon>
        <taxon>Euteleostomi</taxon>
        <taxon>Mammalia</taxon>
        <taxon>Eutheria</taxon>
        <taxon>Euarchontoglires</taxon>
        <taxon>Glires</taxon>
        <taxon>Rodentia</taxon>
        <taxon>Myomorpha</taxon>
        <taxon>Muroidea</taxon>
        <taxon>Muridae</taxon>
        <taxon>Murinae</taxon>
        <taxon>Rattus</taxon>
    </lineage>
</organism>
<dbReference type="OMA" id="YKEPAPF"/>
<feature type="domain" description="THD" evidence="3">
    <location>
        <begin position="67"/>
        <end position="193"/>
    </location>
</feature>
<dbReference type="GO" id="GO:0032813">
    <property type="term" value="F:tumor necrosis factor receptor superfamily binding"/>
    <property type="evidence" value="ECO:0000266"/>
    <property type="project" value="RGD"/>
</dbReference>
<dbReference type="GO" id="GO:0005125">
    <property type="term" value="F:cytokine activity"/>
    <property type="evidence" value="ECO:0007669"/>
    <property type="project" value="UniProtKB-KW"/>
</dbReference>
<evidence type="ECO:0000256" key="2">
    <source>
        <dbReference type="SAM" id="Phobius"/>
    </source>
</evidence>
<sequence length="200" mass="22708">MTLHRSSITCAYLLCTLSSLQRMSSNLMEEMPLSESSPRGTERLRKPWLFCIVALLLMLFCTLGTLIYTSLKPTAKEPCMVKFELLSSKWQMTAPEPHCVNMTSDGMLEILQNGVYLIYGQVIPVDKEYIKDNAPFVVQIVKKNHALQTLTNDFKILPIGGIYELNAGDTIYLEFNSEDHIQKSNTYWGIILMPDLSFIS</sequence>
<dbReference type="GO" id="GO:0043254">
    <property type="term" value="P:regulation of protein-containing complex assembly"/>
    <property type="evidence" value="ECO:0000266"/>
    <property type="project" value="RGD"/>
</dbReference>
<dbReference type="VEuPathDB" id="HostDB:ENSRNOG00000026607"/>
<evidence type="ECO:0000256" key="1">
    <source>
        <dbReference type="ARBA" id="ARBA00008670"/>
    </source>
</evidence>
<dbReference type="GO" id="GO:0005164">
    <property type="term" value="F:tumor necrosis factor receptor binding"/>
    <property type="evidence" value="ECO:0007669"/>
    <property type="project" value="InterPro"/>
</dbReference>
<protein>
    <submittedName>
        <fullName evidence="4">TNF superfamily member 18</fullName>
    </submittedName>
</protein>
<dbReference type="GO" id="GO:0090026">
    <property type="term" value="P:positive regulation of monocyte chemotaxis"/>
    <property type="evidence" value="ECO:0000266"/>
    <property type="project" value="RGD"/>
</dbReference>
<dbReference type="SUPFAM" id="SSF49842">
    <property type="entry name" value="TNF-like"/>
    <property type="match status" value="1"/>
</dbReference>